<dbReference type="PANTHER" id="PTHR13707:SF57">
    <property type="entry name" value="SUCCINYL-COA:3-KETOACID COENZYME A TRANSFERASE SUBUNIT B-RELATED"/>
    <property type="match status" value="1"/>
</dbReference>
<dbReference type="SUPFAM" id="SSF100950">
    <property type="entry name" value="NagB/RpiA/CoA transferase-like"/>
    <property type="match status" value="1"/>
</dbReference>
<dbReference type="GO" id="GO:0047569">
    <property type="term" value="F:3-oxoadipate CoA-transferase activity"/>
    <property type="evidence" value="ECO:0007669"/>
    <property type="project" value="UniProtKB-EC"/>
</dbReference>
<dbReference type="InterPro" id="IPR037171">
    <property type="entry name" value="NagB/RpiA_transferase-like"/>
</dbReference>
<organism evidence="3 4">
    <name type="scientific">Nesterenkonia halotolerans</name>
    <dbReference type="NCBI Taxonomy" id="225325"/>
    <lineage>
        <taxon>Bacteria</taxon>
        <taxon>Bacillati</taxon>
        <taxon>Actinomycetota</taxon>
        <taxon>Actinomycetes</taxon>
        <taxon>Micrococcales</taxon>
        <taxon>Micrococcaceae</taxon>
        <taxon>Nesterenkonia</taxon>
    </lineage>
</organism>
<gene>
    <name evidence="3" type="ORF">H4W26_002626</name>
</gene>
<dbReference type="Gene3D" id="3.40.1080.10">
    <property type="entry name" value="Glutaconate Coenzyme A-transferase"/>
    <property type="match status" value="1"/>
</dbReference>
<evidence type="ECO:0000256" key="1">
    <source>
        <dbReference type="ARBA" id="ARBA00007047"/>
    </source>
</evidence>
<evidence type="ECO:0000313" key="4">
    <source>
        <dbReference type="Proteomes" id="UP000636579"/>
    </source>
</evidence>
<dbReference type="PANTHER" id="PTHR13707">
    <property type="entry name" value="KETOACID-COENZYME A TRANSFERASE"/>
    <property type="match status" value="1"/>
</dbReference>
<proteinExistence type="inferred from homology"/>
<evidence type="ECO:0000313" key="3">
    <source>
        <dbReference type="EMBL" id="MBE1515834.1"/>
    </source>
</evidence>
<dbReference type="RefSeq" id="WP_192592617.1">
    <property type="nucleotide sequence ID" value="NZ_JADBEE010000002.1"/>
</dbReference>
<keyword evidence="2 3" id="KW-0808">Transferase</keyword>
<dbReference type="NCBIfam" id="TIGR02428">
    <property type="entry name" value="pcaJ_scoB_fam"/>
    <property type="match status" value="1"/>
</dbReference>
<dbReference type="EC" id="2.8.3.6" evidence="3"/>
<dbReference type="EMBL" id="JADBEE010000002">
    <property type="protein sequence ID" value="MBE1515834.1"/>
    <property type="molecule type" value="Genomic_DNA"/>
</dbReference>
<sequence>MSTENSTSTLSREDLARLVAADIAPGSYVNLGIGQPTKVSDYLRADQQVTLHTENGMLGMGPEAHGEDIDEELINAGKIPVTEHPGASYFHQADSFAIMRGGHLDVCVLGAFQVSAAGDLANWSTGAPDAIPAVGGAMDLAIGAKEVFVMMSLFAKDGTPKIVADCTYPLTGLACVSRIYTDHGVFLIEQGQDGPSVTLREAHGMSPQELADRLDFPLTLPAENSWRPAPTQRG</sequence>
<keyword evidence="4" id="KW-1185">Reference proteome</keyword>
<name>A0ABR9JAG1_9MICC</name>
<reference evidence="3 4" key="1">
    <citation type="submission" date="2020-10" db="EMBL/GenBank/DDBJ databases">
        <title>Sequencing the genomes of 1000 actinobacteria strains.</title>
        <authorList>
            <person name="Klenk H.-P."/>
        </authorList>
    </citation>
    <scope>NUCLEOTIDE SEQUENCE [LARGE SCALE GENOMIC DNA]</scope>
    <source>
        <strain evidence="3 4">DSM 15474</strain>
    </source>
</reference>
<evidence type="ECO:0000256" key="2">
    <source>
        <dbReference type="ARBA" id="ARBA00022679"/>
    </source>
</evidence>
<dbReference type="SMART" id="SM00882">
    <property type="entry name" value="CoA_trans"/>
    <property type="match status" value="1"/>
</dbReference>
<comment type="caution">
    <text evidence="3">The sequence shown here is derived from an EMBL/GenBank/DDBJ whole genome shotgun (WGS) entry which is preliminary data.</text>
</comment>
<accession>A0ABR9JAG1</accession>
<dbReference type="Pfam" id="PF01144">
    <property type="entry name" value="CoA_trans"/>
    <property type="match status" value="1"/>
</dbReference>
<dbReference type="InterPro" id="IPR012791">
    <property type="entry name" value="3-oxoacid_CoA-transf_B"/>
</dbReference>
<protein>
    <submittedName>
        <fullName evidence="3">3-oxoadipate CoA-transferase beta subunit</fullName>
        <ecNumber evidence="3">2.8.3.6</ecNumber>
    </submittedName>
</protein>
<dbReference type="Proteomes" id="UP000636579">
    <property type="component" value="Unassembled WGS sequence"/>
</dbReference>
<dbReference type="InterPro" id="IPR004165">
    <property type="entry name" value="CoA_trans_fam_I"/>
</dbReference>
<comment type="similarity">
    <text evidence="1">Belongs to the 3-oxoacid CoA-transferase subunit B family.</text>
</comment>